<reference evidence="1" key="1">
    <citation type="submission" date="2020-05" db="EMBL/GenBank/DDBJ databases">
        <authorList>
            <person name="Chiriac C."/>
            <person name="Salcher M."/>
            <person name="Ghai R."/>
            <person name="Kavagutti S V."/>
        </authorList>
    </citation>
    <scope>NUCLEOTIDE SEQUENCE</scope>
</reference>
<evidence type="ECO:0008006" key="2">
    <source>
        <dbReference type="Google" id="ProtNLM"/>
    </source>
</evidence>
<name>A0A6J5T0J3_9CAUD</name>
<organism evidence="1">
    <name type="scientific">uncultured Caudovirales phage</name>
    <dbReference type="NCBI Taxonomy" id="2100421"/>
    <lineage>
        <taxon>Viruses</taxon>
        <taxon>Duplodnaviria</taxon>
        <taxon>Heunggongvirae</taxon>
        <taxon>Uroviricota</taxon>
        <taxon>Caudoviricetes</taxon>
        <taxon>Peduoviridae</taxon>
        <taxon>Maltschvirus</taxon>
        <taxon>Maltschvirus maltsch</taxon>
    </lineage>
</organism>
<sequence length="425" mass="41222">MANTIRIKRRASGAAGAPSTLKNAEVAFNEVDDVLYYGKGTGGAEGSATTVEAVAGKGAFLALSGAQTVTGDKTFSGTANHTGPLQISGTAITATAAEINKLAGVTAGTASASKALVVDANKDIDLAGGSVAAANLVLSGNLTVNGTTTTINSTTMSVDDKNIVLGDVTTPTDVTADGGGITLKGTTDKTILYSDAISAWSLSENLNIVTGKAFEINGTSVLSGSALGSGVTGSSLTSVGTLTSGTWSATTIALAAGGTGATSATDARTNLGLAIGSDVQGYDAELAAIAGLTSIADRVPYFTGSGTASLATFTSFGRTLAGSADAAAARTSIGLAVGTDVQAYDAELAALASVTSAANALPYFTGSGTAAVTTLSAFGRTLIDDADAAAAQATLGLGSMATQAASNVAITGGSIDGVTFDGGSF</sequence>
<proteinExistence type="predicted"/>
<dbReference type="EMBL" id="LR797490">
    <property type="protein sequence ID" value="CAB4220471.1"/>
    <property type="molecule type" value="Genomic_DNA"/>
</dbReference>
<gene>
    <name evidence="1" type="ORF">UFOVP1625_34</name>
</gene>
<protein>
    <recommendedName>
        <fullName evidence="2">Major tropism determinant N-terminal domain-containing protein</fullName>
    </recommendedName>
</protein>
<evidence type="ECO:0000313" key="1">
    <source>
        <dbReference type="EMBL" id="CAB4220471.1"/>
    </source>
</evidence>
<accession>A0A6J5T0J3</accession>